<keyword evidence="1" id="KW-0812">Transmembrane</keyword>
<accession>A0A2W1NAW0</accession>
<keyword evidence="4" id="KW-1185">Reference proteome</keyword>
<dbReference type="InterPro" id="IPR000326">
    <property type="entry name" value="PAP2/HPO"/>
</dbReference>
<feature type="transmembrane region" description="Helical" evidence="1">
    <location>
        <begin position="28"/>
        <end position="49"/>
    </location>
</feature>
<comment type="caution">
    <text evidence="3">The sequence shown here is derived from an EMBL/GenBank/DDBJ whole genome shotgun (WGS) entry which is preliminary data.</text>
</comment>
<evidence type="ECO:0000313" key="3">
    <source>
        <dbReference type="EMBL" id="PZE16405.1"/>
    </source>
</evidence>
<keyword evidence="1" id="KW-1133">Transmembrane helix</keyword>
<evidence type="ECO:0000259" key="2">
    <source>
        <dbReference type="SMART" id="SM00014"/>
    </source>
</evidence>
<dbReference type="CDD" id="cd03395">
    <property type="entry name" value="PAP2_like_4"/>
    <property type="match status" value="1"/>
</dbReference>
<dbReference type="InterPro" id="IPR036938">
    <property type="entry name" value="PAP2/HPO_sf"/>
</dbReference>
<proteinExistence type="predicted"/>
<dbReference type="SMART" id="SM00014">
    <property type="entry name" value="acidPPc"/>
    <property type="match status" value="1"/>
</dbReference>
<feature type="transmembrane region" description="Helical" evidence="1">
    <location>
        <begin position="56"/>
        <end position="76"/>
    </location>
</feature>
<dbReference type="RefSeq" id="WP_111063797.1">
    <property type="nucleotide sequence ID" value="NZ_JBHUCU010000005.1"/>
</dbReference>
<dbReference type="Pfam" id="PF01569">
    <property type="entry name" value="PAP2"/>
    <property type="match status" value="1"/>
</dbReference>
<evidence type="ECO:0000313" key="4">
    <source>
        <dbReference type="Proteomes" id="UP000249248"/>
    </source>
</evidence>
<dbReference type="SUPFAM" id="SSF48317">
    <property type="entry name" value="Acid phosphatase/Vanadium-dependent haloperoxidase"/>
    <property type="match status" value="1"/>
</dbReference>
<sequence>MIEQLERIDRSVFLFLNELGHPYLDMPMWYISSIILWVPLFIFFLYYAYKKAGYPFVLYIFFGMAFCVLLSDRISVEFFKEIFQRVRPTHNEDIQHLVHTIIKPNGHEYRGGLYSFVSSHATNFFAIATFLFFNFKQYNKFWWLIFPWAILIGYSRIYLGVHYPADIIGGAILGCTIGIFLYKIGKYAFKSKTWLK</sequence>
<dbReference type="OrthoDB" id="9789113at2"/>
<feature type="transmembrane region" description="Helical" evidence="1">
    <location>
        <begin position="141"/>
        <end position="161"/>
    </location>
</feature>
<organism evidence="3 4">
    <name type="scientific">Putridiphycobacter roseus</name>
    <dbReference type="NCBI Taxonomy" id="2219161"/>
    <lineage>
        <taxon>Bacteria</taxon>
        <taxon>Pseudomonadati</taxon>
        <taxon>Bacteroidota</taxon>
        <taxon>Flavobacteriia</taxon>
        <taxon>Flavobacteriales</taxon>
        <taxon>Crocinitomicaceae</taxon>
        <taxon>Putridiphycobacter</taxon>
    </lineage>
</organism>
<feature type="transmembrane region" description="Helical" evidence="1">
    <location>
        <begin position="113"/>
        <end position="134"/>
    </location>
</feature>
<dbReference type="Gene3D" id="1.20.144.10">
    <property type="entry name" value="Phosphatidic acid phosphatase type 2/haloperoxidase"/>
    <property type="match status" value="1"/>
</dbReference>
<dbReference type="Proteomes" id="UP000249248">
    <property type="component" value="Unassembled WGS sequence"/>
</dbReference>
<keyword evidence="1" id="KW-0472">Membrane</keyword>
<dbReference type="AlphaFoldDB" id="A0A2W1NAW0"/>
<feature type="domain" description="Phosphatidic acid phosphatase type 2/haloperoxidase" evidence="2">
    <location>
        <begin position="59"/>
        <end position="182"/>
    </location>
</feature>
<feature type="transmembrane region" description="Helical" evidence="1">
    <location>
        <begin position="167"/>
        <end position="185"/>
    </location>
</feature>
<dbReference type="PANTHER" id="PTHR14969:SF13">
    <property type="entry name" value="AT30094P"/>
    <property type="match status" value="1"/>
</dbReference>
<evidence type="ECO:0000256" key="1">
    <source>
        <dbReference type="SAM" id="Phobius"/>
    </source>
</evidence>
<reference evidence="3 4" key="1">
    <citation type="submission" date="2018-06" db="EMBL/GenBank/DDBJ databases">
        <title>The draft genome sequence of Crocinitomix sp. SM1701.</title>
        <authorList>
            <person name="Zhang X."/>
        </authorList>
    </citation>
    <scope>NUCLEOTIDE SEQUENCE [LARGE SCALE GENOMIC DNA]</scope>
    <source>
        <strain evidence="3 4">SM1701</strain>
    </source>
</reference>
<gene>
    <name evidence="3" type="ORF">DNU06_12705</name>
</gene>
<name>A0A2W1NAW0_9FLAO</name>
<dbReference type="EMBL" id="QKSB01000008">
    <property type="protein sequence ID" value="PZE16405.1"/>
    <property type="molecule type" value="Genomic_DNA"/>
</dbReference>
<dbReference type="PANTHER" id="PTHR14969">
    <property type="entry name" value="SPHINGOSINE-1-PHOSPHATE PHOSPHOHYDROLASE"/>
    <property type="match status" value="1"/>
</dbReference>
<protein>
    <submittedName>
        <fullName evidence="3">Phosphatase PAP2 family protein</fullName>
    </submittedName>
</protein>